<sequence>MVLPLRTEDFGSCSQDWLRENPNAMDMSAEKNFTNQPEGTKEFHLLKGKYLNDAMSLICSKVNALVPVLEDSRLLNYLIDSYNRHLFATLDLLMDRSSSMIEAFFLLNWVKQTYFSQDLKGCHIIQDGVLRVSDPLLLTDWFEKSKQKVLILVQEHISTTLQNILQYEAQSVCEYTDEEALIKVQLDVIQVLEKDRVKVYVNAENEWLKLQKPNEKNSLHFFRTIYTCQQLRSYALTIVDFNNNTDSFTILMLENMESQVLSSISQSLKTLAELIVNAAYQSVTRAYLQCLMQRKYRQLDRKWDDIEKRVKQDLVFSTTLSPSWQEMQILIYILLR</sequence>
<accession>A0AAD8Z554</accession>
<gene>
    <name evidence="1" type="ORF">P4O66_013610</name>
</gene>
<name>A0AAD8Z554_9TELE</name>
<reference evidence="1" key="1">
    <citation type="submission" date="2023-03" db="EMBL/GenBank/DDBJ databases">
        <title>Electrophorus voltai genome.</title>
        <authorList>
            <person name="Bian C."/>
        </authorList>
    </citation>
    <scope>NUCLEOTIDE SEQUENCE</scope>
    <source>
        <strain evidence="1">CB-2022</strain>
        <tissue evidence="1">Muscle</tissue>
    </source>
</reference>
<dbReference type="Proteomes" id="UP001239994">
    <property type="component" value="Unassembled WGS sequence"/>
</dbReference>
<keyword evidence="2" id="KW-1185">Reference proteome</keyword>
<evidence type="ECO:0000313" key="2">
    <source>
        <dbReference type="Proteomes" id="UP001239994"/>
    </source>
</evidence>
<proteinExistence type="predicted"/>
<evidence type="ECO:0000313" key="1">
    <source>
        <dbReference type="EMBL" id="KAK1791603.1"/>
    </source>
</evidence>
<comment type="caution">
    <text evidence="1">The sequence shown here is derived from an EMBL/GenBank/DDBJ whole genome shotgun (WGS) entry which is preliminary data.</text>
</comment>
<dbReference type="AlphaFoldDB" id="A0AAD8Z554"/>
<dbReference type="EMBL" id="JAROKS010000020">
    <property type="protein sequence ID" value="KAK1791603.1"/>
    <property type="molecule type" value="Genomic_DNA"/>
</dbReference>
<organism evidence="1 2">
    <name type="scientific">Electrophorus voltai</name>
    <dbReference type="NCBI Taxonomy" id="2609070"/>
    <lineage>
        <taxon>Eukaryota</taxon>
        <taxon>Metazoa</taxon>
        <taxon>Chordata</taxon>
        <taxon>Craniata</taxon>
        <taxon>Vertebrata</taxon>
        <taxon>Euteleostomi</taxon>
        <taxon>Actinopterygii</taxon>
        <taxon>Neopterygii</taxon>
        <taxon>Teleostei</taxon>
        <taxon>Ostariophysi</taxon>
        <taxon>Gymnotiformes</taxon>
        <taxon>Gymnotoidei</taxon>
        <taxon>Gymnotidae</taxon>
        <taxon>Electrophorus</taxon>
    </lineage>
</organism>
<protein>
    <submittedName>
        <fullName evidence="1">Uncharacterized protein</fullName>
    </submittedName>
</protein>